<evidence type="ECO:0000313" key="3">
    <source>
        <dbReference type="Proteomes" id="UP000241118"/>
    </source>
</evidence>
<accession>A0A2P8I737</accession>
<name>A0A2P8I737_SACCR</name>
<dbReference type="EMBL" id="PYAX01000007">
    <property type="protein sequence ID" value="PSL54273.1"/>
    <property type="molecule type" value="Genomic_DNA"/>
</dbReference>
<dbReference type="OrthoDB" id="3699148at2"/>
<proteinExistence type="predicted"/>
<evidence type="ECO:0000313" key="2">
    <source>
        <dbReference type="EMBL" id="PSL54273.1"/>
    </source>
</evidence>
<feature type="chain" id="PRO_5015200815" description="Secreted protein" evidence="1">
    <location>
        <begin position="25"/>
        <end position="119"/>
    </location>
</feature>
<reference evidence="2 3" key="1">
    <citation type="submission" date="2018-03" db="EMBL/GenBank/DDBJ databases">
        <title>Genomic Encyclopedia of Type Strains, Phase III (KMG-III): the genomes of soil and plant-associated and newly described type strains.</title>
        <authorList>
            <person name="Whitman W."/>
        </authorList>
    </citation>
    <scope>NUCLEOTIDE SEQUENCE [LARGE SCALE GENOMIC DNA]</scope>
    <source>
        <strain evidence="2 3">CGMCC 4.7097</strain>
    </source>
</reference>
<dbReference type="Proteomes" id="UP000241118">
    <property type="component" value="Unassembled WGS sequence"/>
</dbReference>
<gene>
    <name evidence="2" type="ORF">B0I31_107331</name>
</gene>
<sequence length="119" mass="12681">MFKKAGAVAIAAAGLMLLGSPAFATPHGGDYDDGHYTAVGEYHNQQYFEDDEDGGQYADQFGLINFGNDSDLLSQVNVCNIEVNVLAIPILSNNDENLCIATDNDDNDSEDAGDNSSED</sequence>
<evidence type="ECO:0000256" key="1">
    <source>
        <dbReference type="SAM" id="SignalP"/>
    </source>
</evidence>
<evidence type="ECO:0008006" key="4">
    <source>
        <dbReference type="Google" id="ProtNLM"/>
    </source>
</evidence>
<keyword evidence="3" id="KW-1185">Reference proteome</keyword>
<protein>
    <recommendedName>
        <fullName evidence="4">Secreted protein</fullName>
    </recommendedName>
</protein>
<comment type="caution">
    <text evidence="2">The sequence shown here is derived from an EMBL/GenBank/DDBJ whole genome shotgun (WGS) entry which is preliminary data.</text>
</comment>
<dbReference type="RefSeq" id="WP_106617350.1">
    <property type="nucleotide sequence ID" value="NZ_PYAX01000007.1"/>
</dbReference>
<feature type="signal peptide" evidence="1">
    <location>
        <begin position="1"/>
        <end position="24"/>
    </location>
</feature>
<organism evidence="2 3">
    <name type="scientific">Saccharothrix carnea</name>
    <dbReference type="NCBI Taxonomy" id="1280637"/>
    <lineage>
        <taxon>Bacteria</taxon>
        <taxon>Bacillati</taxon>
        <taxon>Actinomycetota</taxon>
        <taxon>Actinomycetes</taxon>
        <taxon>Pseudonocardiales</taxon>
        <taxon>Pseudonocardiaceae</taxon>
        <taxon>Saccharothrix</taxon>
    </lineage>
</organism>
<keyword evidence="1" id="KW-0732">Signal</keyword>
<dbReference type="AlphaFoldDB" id="A0A2P8I737"/>